<keyword evidence="3" id="KW-1133">Transmembrane helix</keyword>
<evidence type="ECO:0000313" key="7">
    <source>
        <dbReference type="EMBL" id="CAK9103689.1"/>
    </source>
</evidence>
<evidence type="ECO:0000259" key="6">
    <source>
        <dbReference type="Pfam" id="PF13675"/>
    </source>
</evidence>
<dbReference type="Pfam" id="PF13675">
    <property type="entry name" value="PilJ"/>
    <property type="match status" value="1"/>
</dbReference>
<keyword evidence="5" id="KW-0732">Signal</keyword>
<keyword evidence="2" id="KW-0812">Transmembrane</keyword>
<evidence type="ECO:0000256" key="1">
    <source>
        <dbReference type="ARBA" id="ARBA00004141"/>
    </source>
</evidence>
<comment type="caution">
    <text evidence="7">The sequence shown here is derived from an EMBL/GenBank/DDBJ whole genome shotgun (WGS) entry which is preliminary data.</text>
</comment>
<keyword evidence="4" id="KW-0472">Membrane</keyword>
<reference evidence="7 8" key="1">
    <citation type="submission" date="2024-02" db="EMBL/GenBank/DDBJ databases">
        <authorList>
            <person name="Chen Y."/>
            <person name="Shah S."/>
            <person name="Dougan E. K."/>
            <person name="Thang M."/>
            <person name="Chan C."/>
        </authorList>
    </citation>
    <scope>NUCLEOTIDE SEQUENCE [LARGE SCALE GENOMIC DNA]</scope>
</reference>
<sequence length="340" mass="37975">MISFSMRKWMVLVVLLILPADADWRNTVNKAGEQMILSEKMTKEFCLIAAGKNVEANKQLLLATIDTFQNILNAMLDGDESQGIVECNTPDVLGALNDIVAAWTPYKAVLLENLNTAAEHTTIRRADGSTDMEVLQEVSQRALPVHDASALLLSRLMIQANAALKYMPSVIEDLLFRQRTIIQRLAKGLLLLSQGVDVLKNADEFGDTIILFETSLRGILRGVPFAGLPVMTQLCPMIQMAQVTRFYQDVRPLLSATLSADGEKAIQAAALMVVDESVTLMEILFNAMMDAARLIMENENNCRPWESMTGNDWFRFMEALVRERLLIQRITQEVMQVAVQ</sequence>
<protein>
    <recommendedName>
        <fullName evidence="6">NarX-like N-terminal domain-containing protein</fullName>
    </recommendedName>
</protein>
<evidence type="ECO:0000313" key="8">
    <source>
        <dbReference type="Proteomes" id="UP001642484"/>
    </source>
</evidence>
<comment type="subcellular location">
    <subcellularLocation>
        <location evidence="1">Membrane</location>
        <topology evidence="1">Multi-pass membrane protein</topology>
    </subcellularLocation>
</comment>
<feature type="domain" description="NarX-like N-terminal" evidence="6">
    <location>
        <begin position="27"/>
        <end position="117"/>
    </location>
</feature>
<proteinExistence type="predicted"/>
<name>A0ABP0RTR2_9DINO</name>
<keyword evidence="8" id="KW-1185">Reference proteome</keyword>
<accession>A0ABP0RTR2</accession>
<gene>
    <name evidence="7" type="ORF">CCMP2556_LOCUS48666</name>
</gene>
<evidence type="ECO:0000256" key="5">
    <source>
        <dbReference type="SAM" id="SignalP"/>
    </source>
</evidence>
<dbReference type="InterPro" id="IPR029095">
    <property type="entry name" value="NarX-like_N"/>
</dbReference>
<feature type="signal peptide" evidence="5">
    <location>
        <begin position="1"/>
        <end position="22"/>
    </location>
</feature>
<evidence type="ECO:0000256" key="3">
    <source>
        <dbReference type="ARBA" id="ARBA00022989"/>
    </source>
</evidence>
<dbReference type="Proteomes" id="UP001642484">
    <property type="component" value="Unassembled WGS sequence"/>
</dbReference>
<feature type="non-terminal residue" evidence="7">
    <location>
        <position position="340"/>
    </location>
</feature>
<dbReference type="EMBL" id="CAXAMN010026528">
    <property type="protein sequence ID" value="CAK9103689.1"/>
    <property type="molecule type" value="Genomic_DNA"/>
</dbReference>
<evidence type="ECO:0000256" key="2">
    <source>
        <dbReference type="ARBA" id="ARBA00022692"/>
    </source>
</evidence>
<feature type="chain" id="PRO_5047241835" description="NarX-like N-terminal domain-containing protein" evidence="5">
    <location>
        <begin position="23"/>
        <end position="340"/>
    </location>
</feature>
<organism evidence="7 8">
    <name type="scientific">Durusdinium trenchii</name>
    <dbReference type="NCBI Taxonomy" id="1381693"/>
    <lineage>
        <taxon>Eukaryota</taxon>
        <taxon>Sar</taxon>
        <taxon>Alveolata</taxon>
        <taxon>Dinophyceae</taxon>
        <taxon>Suessiales</taxon>
        <taxon>Symbiodiniaceae</taxon>
        <taxon>Durusdinium</taxon>
    </lineage>
</organism>
<evidence type="ECO:0000256" key="4">
    <source>
        <dbReference type="ARBA" id="ARBA00023136"/>
    </source>
</evidence>